<proteinExistence type="predicted"/>
<accession>A0AAP0PPX0</accession>
<sequence length="59" mass="6095">MVEQAAGGGCRRWPVVAGGELGGGATVTPAAVRWRQRRRLGSGNDAVNDAMALSNRSEA</sequence>
<name>A0AAP0PPX0_9MAGN</name>
<organism evidence="2 3">
    <name type="scientific">Stephania yunnanensis</name>
    <dbReference type="NCBI Taxonomy" id="152371"/>
    <lineage>
        <taxon>Eukaryota</taxon>
        <taxon>Viridiplantae</taxon>
        <taxon>Streptophyta</taxon>
        <taxon>Embryophyta</taxon>
        <taxon>Tracheophyta</taxon>
        <taxon>Spermatophyta</taxon>
        <taxon>Magnoliopsida</taxon>
        <taxon>Ranunculales</taxon>
        <taxon>Menispermaceae</taxon>
        <taxon>Menispermoideae</taxon>
        <taxon>Cissampelideae</taxon>
        <taxon>Stephania</taxon>
    </lineage>
</organism>
<gene>
    <name evidence="2" type="ORF">Syun_010356</name>
</gene>
<dbReference type="AlphaFoldDB" id="A0AAP0PPX0"/>
<evidence type="ECO:0000256" key="1">
    <source>
        <dbReference type="SAM" id="MobiDB-lite"/>
    </source>
</evidence>
<protein>
    <submittedName>
        <fullName evidence="2">Uncharacterized protein</fullName>
    </submittedName>
</protein>
<keyword evidence="3" id="KW-1185">Reference proteome</keyword>
<feature type="region of interest" description="Disordered" evidence="1">
    <location>
        <begin position="38"/>
        <end position="59"/>
    </location>
</feature>
<dbReference type="EMBL" id="JBBNAF010000004">
    <property type="protein sequence ID" value="KAK9152047.1"/>
    <property type="molecule type" value="Genomic_DNA"/>
</dbReference>
<reference evidence="2 3" key="1">
    <citation type="submission" date="2024-01" db="EMBL/GenBank/DDBJ databases">
        <title>Genome assemblies of Stephania.</title>
        <authorList>
            <person name="Yang L."/>
        </authorList>
    </citation>
    <scope>NUCLEOTIDE SEQUENCE [LARGE SCALE GENOMIC DNA]</scope>
    <source>
        <strain evidence="2">YNDBR</strain>
        <tissue evidence="2">Leaf</tissue>
    </source>
</reference>
<comment type="caution">
    <text evidence="2">The sequence shown here is derived from an EMBL/GenBank/DDBJ whole genome shotgun (WGS) entry which is preliminary data.</text>
</comment>
<evidence type="ECO:0000313" key="3">
    <source>
        <dbReference type="Proteomes" id="UP001420932"/>
    </source>
</evidence>
<evidence type="ECO:0000313" key="2">
    <source>
        <dbReference type="EMBL" id="KAK9152047.1"/>
    </source>
</evidence>
<dbReference type="Proteomes" id="UP001420932">
    <property type="component" value="Unassembled WGS sequence"/>
</dbReference>